<organism evidence="8">
    <name type="scientific">marine metagenome</name>
    <dbReference type="NCBI Taxonomy" id="408172"/>
    <lineage>
        <taxon>unclassified sequences</taxon>
        <taxon>metagenomes</taxon>
        <taxon>ecological metagenomes</taxon>
    </lineage>
</organism>
<evidence type="ECO:0000256" key="1">
    <source>
        <dbReference type="ARBA" id="ARBA00010605"/>
    </source>
</evidence>
<dbReference type="Pfam" id="PF01281">
    <property type="entry name" value="Ribosomal_L9_N"/>
    <property type="match status" value="1"/>
</dbReference>
<dbReference type="NCBIfam" id="TIGR00158">
    <property type="entry name" value="L9"/>
    <property type="match status" value="1"/>
</dbReference>
<keyword evidence="3" id="KW-0694">RNA-binding</keyword>
<proteinExistence type="inferred from homology"/>
<protein>
    <recommendedName>
        <fullName evidence="7">Ribosomal protein L9 domain-containing protein</fullName>
    </recommendedName>
</protein>
<dbReference type="Gene3D" id="3.10.430.100">
    <property type="entry name" value="Ribosomal protein L9, C-terminal domain"/>
    <property type="match status" value="1"/>
</dbReference>
<dbReference type="EMBL" id="UINC01073497">
    <property type="protein sequence ID" value="SVC09937.1"/>
    <property type="molecule type" value="Genomic_DNA"/>
</dbReference>
<reference evidence="8" key="1">
    <citation type="submission" date="2018-05" db="EMBL/GenBank/DDBJ databases">
        <authorList>
            <person name="Lanie J.A."/>
            <person name="Ng W.-L."/>
            <person name="Kazmierczak K.M."/>
            <person name="Andrzejewski T.M."/>
            <person name="Davidsen T.M."/>
            <person name="Wayne K.J."/>
            <person name="Tettelin H."/>
            <person name="Glass J.I."/>
            <person name="Rusch D."/>
            <person name="Podicherti R."/>
            <person name="Tsui H.-C.T."/>
            <person name="Winkler M.E."/>
        </authorList>
    </citation>
    <scope>NUCLEOTIDE SEQUENCE</scope>
</reference>
<dbReference type="GO" id="GO:0006412">
    <property type="term" value="P:translation"/>
    <property type="evidence" value="ECO:0007669"/>
    <property type="project" value="InterPro"/>
</dbReference>
<dbReference type="Pfam" id="PF03948">
    <property type="entry name" value="Ribosomal_L9_C"/>
    <property type="match status" value="1"/>
</dbReference>
<evidence type="ECO:0000256" key="5">
    <source>
        <dbReference type="ARBA" id="ARBA00023274"/>
    </source>
</evidence>
<dbReference type="InterPro" id="IPR036791">
    <property type="entry name" value="Ribosomal_bL9_C_sf"/>
</dbReference>
<evidence type="ECO:0000313" key="8">
    <source>
        <dbReference type="EMBL" id="SVC09937.1"/>
    </source>
</evidence>
<dbReference type="GO" id="GO:0005840">
    <property type="term" value="C:ribosome"/>
    <property type="evidence" value="ECO:0007669"/>
    <property type="project" value="UniProtKB-KW"/>
</dbReference>
<evidence type="ECO:0000256" key="6">
    <source>
        <dbReference type="SAM" id="MobiDB-lite"/>
    </source>
</evidence>
<keyword evidence="5" id="KW-0687">Ribonucleoprotein</keyword>
<feature type="region of interest" description="Disordered" evidence="6">
    <location>
        <begin position="146"/>
        <end position="185"/>
    </location>
</feature>
<evidence type="ECO:0000259" key="7">
    <source>
        <dbReference type="PROSITE" id="PS00651"/>
    </source>
</evidence>
<dbReference type="GO" id="GO:0019843">
    <property type="term" value="F:rRNA binding"/>
    <property type="evidence" value="ECO:0007669"/>
    <property type="project" value="UniProtKB-KW"/>
</dbReference>
<dbReference type="AlphaFoldDB" id="A0A382JFF1"/>
<gene>
    <name evidence="8" type="ORF">METZ01_LOCUS262791</name>
</gene>
<dbReference type="InterPro" id="IPR009027">
    <property type="entry name" value="Ribosomal_bL9/RNase_H1_N"/>
</dbReference>
<feature type="compositionally biased region" description="Basic and acidic residues" evidence="6">
    <location>
        <begin position="157"/>
        <end position="172"/>
    </location>
</feature>
<dbReference type="InterPro" id="IPR000244">
    <property type="entry name" value="Ribosomal_bL9"/>
</dbReference>
<sequence length="185" mass="20729">VKLILTEDVPNLGSLGDTIDVKSGYGRNYLLPKGIALLATGRVSKELQHRIQHLNKLREGKIELAHEQAEKLKTVKLEVVRKSGPGGRLFGSVTNRDLKELLKEKEFDVERRSIQLNSPIRNIGLHEFTVRVHSEVSVNMQIKVTGDSDESAVKTAAVDEPKDKNADEKNVDSEELEKLEELEEL</sequence>
<comment type="similarity">
    <text evidence="1">Belongs to the bacterial ribosomal protein bL9 family.</text>
</comment>
<dbReference type="InterPro" id="IPR020069">
    <property type="entry name" value="Ribosomal_bL9_C"/>
</dbReference>
<evidence type="ECO:0000256" key="3">
    <source>
        <dbReference type="ARBA" id="ARBA00022884"/>
    </source>
</evidence>
<dbReference type="InterPro" id="IPR036935">
    <property type="entry name" value="Ribosomal_bL9_N_sf"/>
</dbReference>
<dbReference type="PANTHER" id="PTHR21368">
    <property type="entry name" value="50S RIBOSOMAL PROTEIN L9"/>
    <property type="match status" value="1"/>
</dbReference>
<accession>A0A382JFF1</accession>
<dbReference type="GO" id="GO:0003735">
    <property type="term" value="F:structural constituent of ribosome"/>
    <property type="evidence" value="ECO:0007669"/>
    <property type="project" value="InterPro"/>
</dbReference>
<evidence type="ECO:0000256" key="4">
    <source>
        <dbReference type="ARBA" id="ARBA00022980"/>
    </source>
</evidence>
<dbReference type="InterPro" id="IPR020594">
    <property type="entry name" value="Ribosomal_bL9_bac/chp"/>
</dbReference>
<name>A0A382JFF1_9ZZZZ</name>
<dbReference type="InterPro" id="IPR020070">
    <property type="entry name" value="Ribosomal_bL9_N"/>
</dbReference>
<dbReference type="SUPFAM" id="SSF55653">
    <property type="entry name" value="Ribosomal protein L9 C-domain"/>
    <property type="match status" value="1"/>
</dbReference>
<feature type="non-terminal residue" evidence="8">
    <location>
        <position position="1"/>
    </location>
</feature>
<dbReference type="PROSITE" id="PS00651">
    <property type="entry name" value="RIBOSOMAL_L9"/>
    <property type="match status" value="1"/>
</dbReference>
<dbReference type="Gene3D" id="3.40.5.10">
    <property type="entry name" value="Ribosomal protein L9, N-terminal domain"/>
    <property type="match status" value="1"/>
</dbReference>
<keyword evidence="2" id="KW-0699">rRNA-binding</keyword>
<dbReference type="GO" id="GO:1990904">
    <property type="term" value="C:ribonucleoprotein complex"/>
    <property type="evidence" value="ECO:0007669"/>
    <property type="project" value="UniProtKB-KW"/>
</dbReference>
<feature type="domain" description="Ribosomal protein L9" evidence="7">
    <location>
        <begin position="13"/>
        <end position="40"/>
    </location>
</feature>
<dbReference type="HAMAP" id="MF_00503">
    <property type="entry name" value="Ribosomal_bL9"/>
    <property type="match status" value="1"/>
</dbReference>
<keyword evidence="4" id="KW-0689">Ribosomal protein</keyword>
<evidence type="ECO:0000256" key="2">
    <source>
        <dbReference type="ARBA" id="ARBA00022730"/>
    </source>
</evidence>
<dbReference type="SUPFAM" id="SSF55658">
    <property type="entry name" value="L9 N-domain-like"/>
    <property type="match status" value="1"/>
</dbReference>
<feature type="compositionally biased region" description="Acidic residues" evidence="6">
    <location>
        <begin position="173"/>
        <end position="185"/>
    </location>
</feature>